<sequence>MPVIVDAAGEQAWNAASMAQRPVSVAWRVWRWPRPGIVLGCAQRGLFDAVRSRADAGVEVLVREAGGGAVLVGPWMIGVSLVLPVDDPRAGRSPTEGYRWLSLRLADSLRESGCDARALSPEAVKASRGPAGDPASVPWACFGSLSAWEIVDARGRKLVGLAQRRTRDAVLLVAGVLATEPDWALLCEAMGAPADAERLQALTASCLPAGGRIEALAARIGSAIGQG</sequence>
<reference evidence="2 3" key="1">
    <citation type="submission" date="2019-06" db="EMBL/GenBank/DDBJ databases">
        <title>Quisquiliibacterium sp. nov., isolated from a maize field.</title>
        <authorList>
            <person name="Lin S.-Y."/>
            <person name="Tsai C.-F."/>
            <person name="Young C.-C."/>
        </authorList>
    </citation>
    <scope>NUCLEOTIDE SEQUENCE [LARGE SCALE GENOMIC DNA]</scope>
    <source>
        <strain evidence="2 3">CC-CFT501</strain>
    </source>
</reference>
<accession>A0A5C8P1L6</accession>
<gene>
    <name evidence="2" type="ORF">FHP08_06220</name>
</gene>
<dbReference type="InterPro" id="IPR045864">
    <property type="entry name" value="aa-tRNA-synth_II/BPL/LPL"/>
</dbReference>
<evidence type="ECO:0000259" key="1">
    <source>
        <dbReference type="PROSITE" id="PS51733"/>
    </source>
</evidence>
<dbReference type="Pfam" id="PF21948">
    <property type="entry name" value="LplA-B_cat"/>
    <property type="match status" value="1"/>
</dbReference>
<evidence type="ECO:0000313" key="3">
    <source>
        <dbReference type="Proteomes" id="UP000321548"/>
    </source>
</evidence>
<dbReference type="InterPro" id="IPR050664">
    <property type="entry name" value="Octanoyltrans_LipM/LipL"/>
</dbReference>
<dbReference type="SUPFAM" id="SSF55681">
    <property type="entry name" value="Class II aaRS and biotin synthetases"/>
    <property type="match status" value="1"/>
</dbReference>
<dbReference type="OrthoDB" id="9178967at2"/>
<dbReference type="RefSeq" id="WP_147703451.1">
    <property type="nucleotide sequence ID" value="NZ_VDUY01000002.1"/>
</dbReference>
<dbReference type="PROSITE" id="PS51733">
    <property type="entry name" value="BPL_LPL_CATALYTIC"/>
    <property type="match status" value="1"/>
</dbReference>
<keyword evidence="2" id="KW-0436">Ligase</keyword>
<dbReference type="Gene3D" id="3.30.930.10">
    <property type="entry name" value="Bira Bifunctional Protein, Domain 2"/>
    <property type="match status" value="1"/>
</dbReference>
<organism evidence="2 3">
    <name type="scientific">Zeimonas arvi</name>
    <dbReference type="NCBI Taxonomy" id="2498847"/>
    <lineage>
        <taxon>Bacteria</taxon>
        <taxon>Pseudomonadati</taxon>
        <taxon>Pseudomonadota</taxon>
        <taxon>Betaproteobacteria</taxon>
        <taxon>Burkholderiales</taxon>
        <taxon>Burkholderiaceae</taxon>
        <taxon>Zeimonas</taxon>
    </lineage>
</organism>
<dbReference type="AlphaFoldDB" id="A0A5C8P1L6"/>
<dbReference type="PANTHER" id="PTHR43679:SF2">
    <property type="entry name" value="OCTANOYL-[GCVH]:PROTEIN N-OCTANOYLTRANSFERASE"/>
    <property type="match status" value="1"/>
</dbReference>
<dbReference type="EMBL" id="VDUY01000002">
    <property type="protein sequence ID" value="TXL67202.1"/>
    <property type="molecule type" value="Genomic_DNA"/>
</dbReference>
<name>A0A5C8P1L6_9BURK</name>
<dbReference type="GO" id="GO:0016874">
    <property type="term" value="F:ligase activity"/>
    <property type="evidence" value="ECO:0007669"/>
    <property type="project" value="UniProtKB-KW"/>
</dbReference>
<dbReference type="PANTHER" id="PTHR43679">
    <property type="entry name" value="OCTANOYLTRANSFERASE LIPM-RELATED"/>
    <property type="match status" value="1"/>
</dbReference>
<dbReference type="Proteomes" id="UP000321548">
    <property type="component" value="Unassembled WGS sequence"/>
</dbReference>
<keyword evidence="3" id="KW-1185">Reference proteome</keyword>
<proteinExistence type="predicted"/>
<evidence type="ECO:0000313" key="2">
    <source>
        <dbReference type="EMBL" id="TXL67202.1"/>
    </source>
</evidence>
<comment type="caution">
    <text evidence="2">The sequence shown here is derived from an EMBL/GenBank/DDBJ whole genome shotgun (WGS) entry which is preliminary data.</text>
</comment>
<dbReference type="InterPro" id="IPR004143">
    <property type="entry name" value="BPL_LPL_catalytic"/>
</dbReference>
<feature type="domain" description="BPL/LPL catalytic" evidence="1">
    <location>
        <begin position="21"/>
        <end position="227"/>
    </location>
</feature>
<protein>
    <submittedName>
        <fullName evidence="2">Ligase</fullName>
    </submittedName>
</protein>